<evidence type="ECO:0000313" key="1">
    <source>
        <dbReference type="EMBL" id="MPN60836.1"/>
    </source>
</evidence>
<proteinExistence type="predicted"/>
<name>A0A645JBL1_9ZZZZ</name>
<protein>
    <submittedName>
        <fullName evidence="1">Uncharacterized protein</fullName>
    </submittedName>
</protein>
<organism evidence="1">
    <name type="scientific">bioreactor metagenome</name>
    <dbReference type="NCBI Taxonomy" id="1076179"/>
    <lineage>
        <taxon>unclassified sequences</taxon>
        <taxon>metagenomes</taxon>
        <taxon>ecological metagenomes</taxon>
    </lineage>
</organism>
<reference evidence="1" key="1">
    <citation type="submission" date="2019-08" db="EMBL/GenBank/DDBJ databases">
        <authorList>
            <person name="Kucharzyk K."/>
            <person name="Murdoch R.W."/>
            <person name="Higgins S."/>
            <person name="Loffler F."/>
        </authorList>
    </citation>
    <scope>NUCLEOTIDE SEQUENCE</scope>
</reference>
<sequence>MMCDMLFKPVSTIYIIIIRYMRVFRRLSANSLDMGLGSIFSKEYNLAIALAKQRLINTVNGRCFTTL</sequence>
<dbReference type="AlphaFoldDB" id="A0A645JBL1"/>
<comment type="caution">
    <text evidence="1">The sequence shown here is derived from an EMBL/GenBank/DDBJ whole genome shotgun (WGS) entry which is preliminary data.</text>
</comment>
<dbReference type="EMBL" id="VSSQ01136587">
    <property type="protein sequence ID" value="MPN60836.1"/>
    <property type="molecule type" value="Genomic_DNA"/>
</dbReference>
<accession>A0A645JBL1</accession>
<gene>
    <name evidence="1" type="ORF">SDC9_208568</name>
</gene>